<dbReference type="SUPFAM" id="SSF53335">
    <property type="entry name" value="S-adenosyl-L-methionine-dependent methyltransferases"/>
    <property type="match status" value="1"/>
</dbReference>
<reference evidence="2 3" key="1">
    <citation type="submission" date="2018-12" db="EMBL/GenBank/DDBJ databases">
        <title>Flammeovirga pectinis sp. nov., isolated from the gut of the Korean scallop, Patinopecten yessoensis.</title>
        <authorList>
            <person name="Bae J.-W."/>
            <person name="Jeong Y.-S."/>
            <person name="Kang W."/>
        </authorList>
    </citation>
    <scope>NUCLEOTIDE SEQUENCE [LARGE SCALE GENOMIC DNA]</scope>
    <source>
        <strain evidence="2 3">L12M1</strain>
    </source>
</reference>
<dbReference type="Proteomes" id="UP000267268">
    <property type="component" value="Chromosome 1"/>
</dbReference>
<name>A0A3Q9FNV7_9BACT</name>
<dbReference type="InterPro" id="IPR047785">
    <property type="entry name" value="tRNA_MNMC2"/>
</dbReference>
<protein>
    <submittedName>
        <fullName evidence="2">Methyltransferase</fullName>
    </submittedName>
</protein>
<dbReference type="GO" id="GO:0004808">
    <property type="term" value="F:tRNA (5-methylaminomethyl-2-thiouridylate)(34)-methyltransferase activity"/>
    <property type="evidence" value="ECO:0007669"/>
    <property type="project" value="InterPro"/>
</dbReference>
<evidence type="ECO:0000259" key="1">
    <source>
        <dbReference type="Pfam" id="PF05430"/>
    </source>
</evidence>
<dbReference type="GO" id="GO:0016645">
    <property type="term" value="F:oxidoreductase activity, acting on the CH-NH group of donors"/>
    <property type="evidence" value="ECO:0007669"/>
    <property type="project" value="InterPro"/>
</dbReference>
<keyword evidence="2" id="KW-0489">Methyltransferase</keyword>
<evidence type="ECO:0000313" key="3">
    <source>
        <dbReference type="Proteomes" id="UP000267268"/>
    </source>
</evidence>
<keyword evidence="2" id="KW-0808">Transferase</keyword>
<dbReference type="AlphaFoldDB" id="A0A3Q9FNV7"/>
<dbReference type="NCBIfam" id="NF033855">
    <property type="entry name" value="tRNA_MNMC2"/>
    <property type="match status" value="1"/>
</dbReference>
<dbReference type="PANTHER" id="PTHR39963">
    <property type="entry name" value="SLL0983 PROTEIN"/>
    <property type="match status" value="1"/>
</dbReference>
<sequence>MGKIKVIETSDGSSSLYNEALNETYHSSHGALTESRYVFVQSGWDAIREGKSDVSILEVGMGTGLNVILMVEQALKYPDVTIRMTTLEPYPLTPELLEELNYTSLLTNELTPYFEQIHSCNWEEEVAILSNFILTKKKETLETFTAPKSSGFDVIFFDAFAPNKQPEVWSMDNLEKCFSATIDQGIFVTYCAKGQLRRDLVSVGYKVERYPGPPGKREMLRGWKK</sequence>
<evidence type="ECO:0000313" key="2">
    <source>
        <dbReference type="EMBL" id="AZQ64110.1"/>
    </source>
</evidence>
<dbReference type="RefSeq" id="WP_126617478.1">
    <property type="nucleotide sequence ID" value="NZ_CP034562.1"/>
</dbReference>
<dbReference type="OrthoDB" id="9786494at2"/>
<dbReference type="PANTHER" id="PTHR39963:SF1">
    <property type="entry name" value="MNMC-LIKE METHYLTRANSFERASE DOMAIN-CONTAINING PROTEIN"/>
    <property type="match status" value="1"/>
</dbReference>
<keyword evidence="3" id="KW-1185">Reference proteome</keyword>
<feature type="domain" description="MnmC-like methyltransferase" evidence="1">
    <location>
        <begin position="150"/>
        <end position="225"/>
    </location>
</feature>
<dbReference type="EMBL" id="CP034562">
    <property type="protein sequence ID" value="AZQ64110.1"/>
    <property type="molecule type" value="Genomic_DNA"/>
</dbReference>
<organism evidence="2 3">
    <name type="scientific">Flammeovirga pectinis</name>
    <dbReference type="NCBI Taxonomy" id="2494373"/>
    <lineage>
        <taxon>Bacteria</taxon>
        <taxon>Pseudomonadati</taxon>
        <taxon>Bacteroidota</taxon>
        <taxon>Cytophagia</taxon>
        <taxon>Cytophagales</taxon>
        <taxon>Flammeovirgaceae</taxon>
        <taxon>Flammeovirga</taxon>
    </lineage>
</organism>
<gene>
    <name evidence="2" type="ORF">EI427_18310</name>
</gene>
<proteinExistence type="predicted"/>
<dbReference type="Gene3D" id="3.40.50.150">
    <property type="entry name" value="Vaccinia Virus protein VP39"/>
    <property type="match status" value="1"/>
</dbReference>
<dbReference type="InterPro" id="IPR008471">
    <property type="entry name" value="MnmC-like_methylTransf"/>
</dbReference>
<dbReference type="InterPro" id="IPR029063">
    <property type="entry name" value="SAM-dependent_MTases_sf"/>
</dbReference>
<dbReference type="GO" id="GO:0032259">
    <property type="term" value="P:methylation"/>
    <property type="evidence" value="ECO:0007669"/>
    <property type="project" value="UniProtKB-KW"/>
</dbReference>
<dbReference type="KEGG" id="fll:EI427_18310"/>
<accession>A0A3Q9FNV7</accession>
<dbReference type="Pfam" id="PF05430">
    <property type="entry name" value="Methyltransf_30"/>
    <property type="match status" value="1"/>
</dbReference>